<dbReference type="Proteomes" id="UP001153954">
    <property type="component" value="Unassembled WGS sequence"/>
</dbReference>
<feature type="compositionally biased region" description="Basic and acidic residues" evidence="2">
    <location>
        <begin position="191"/>
        <end position="204"/>
    </location>
</feature>
<proteinExistence type="predicted"/>
<dbReference type="AlphaFoldDB" id="A0AAU9U543"/>
<evidence type="ECO:0000256" key="2">
    <source>
        <dbReference type="SAM" id="MobiDB-lite"/>
    </source>
</evidence>
<evidence type="ECO:0000256" key="1">
    <source>
        <dbReference type="SAM" id="Coils"/>
    </source>
</evidence>
<protein>
    <recommendedName>
        <fullName evidence="5">Endonuclease-reverse transcriptase</fullName>
    </recommendedName>
</protein>
<keyword evidence="1" id="KW-0175">Coiled coil</keyword>
<gene>
    <name evidence="3" type="ORF">EEDITHA_LOCUS8560</name>
</gene>
<sequence>MEKQMEILFEKFKEKLNEQTITLTTEITKNVMAALDEKIKILMEENSHLKVKVTNLEQKITFLEREKRRNNLVLFGVDEKGKTEIELVDSVKEIITESGIHLDSQEISQIHRIGKQSNKNRPVIISLTTTWKKHLILKNKRNFPTNVYVKEDFPKDVLEVRKQLQPQVEAERKNGNKAFIKYDKLIVKKQINDNREKRKREKTESPTTSSQKRLNAKNTENVNTSHNTKRDVIKPNILNYVARERSTSMTEMPKNM</sequence>
<evidence type="ECO:0000313" key="3">
    <source>
        <dbReference type="EMBL" id="CAH2092835.1"/>
    </source>
</evidence>
<accession>A0AAU9U543</accession>
<organism evidence="3 4">
    <name type="scientific">Euphydryas editha</name>
    <name type="common">Edith's checkerspot</name>
    <dbReference type="NCBI Taxonomy" id="104508"/>
    <lineage>
        <taxon>Eukaryota</taxon>
        <taxon>Metazoa</taxon>
        <taxon>Ecdysozoa</taxon>
        <taxon>Arthropoda</taxon>
        <taxon>Hexapoda</taxon>
        <taxon>Insecta</taxon>
        <taxon>Pterygota</taxon>
        <taxon>Neoptera</taxon>
        <taxon>Endopterygota</taxon>
        <taxon>Lepidoptera</taxon>
        <taxon>Glossata</taxon>
        <taxon>Ditrysia</taxon>
        <taxon>Papilionoidea</taxon>
        <taxon>Nymphalidae</taxon>
        <taxon>Nymphalinae</taxon>
        <taxon>Euphydryas</taxon>
    </lineage>
</organism>
<comment type="caution">
    <text evidence="3">The sequence shown here is derived from an EMBL/GenBank/DDBJ whole genome shotgun (WGS) entry which is preliminary data.</text>
</comment>
<evidence type="ECO:0000313" key="4">
    <source>
        <dbReference type="Proteomes" id="UP001153954"/>
    </source>
</evidence>
<feature type="coiled-coil region" evidence="1">
    <location>
        <begin position="32"/>
        <end position="66"/>
    </location>
</feature>
<name>A0AAU9U543_EUPED</name>
<dbReference type="Gene3D" id="3.30.70.1820">
    <property type="entry name" value="L1 transposable element, RRM domain"/>
    <property type="match status" value="1"/>
</dbReference>
<feature type="compositionally biased region" description="Polar residues" evidence="2">
    <location>
        <begin position="205"/>
        <end position="226"/>
    </location>
</feature>
<reference evidence="3" key="1">
    <citation type="submission" date="2022-03" db="EMBL/GenBank/DDBJ databases">
        <authorList>
            <person name="Tunstrom K."/>
        </authorList>
    </citation>
    <scope>NUCLEOTIDE SEQUENCE</scope>
</reference>
<evidence type="ECO:0008006" key="5">
    <source>
        <dbReference type="Google" id="ProtNLM"/>
    </source>
</evidence>
<keyword evidence="4" id="KW-1185">Reference proteome</keyword>
<feature type="region of interest" description="Disordered" evidence="2">
    <location>
        <begin position="191"/>
        <end position="234"/>
    </location>
</feature>
<dbReference type="EMBL" id="CAKOGL010000012">
    <property type="protein sequence ID" value="CAH2092835.1"/>
    <property type="molecule type" value="Genomic_DNA"/>
</dbReference>